<organism evidence="1 2">
    <name type="scientific">Rhododendron molle</name>
    <name type="common">Chinese azalea</name>
    <name type="synonym">Azalea mollis</name>
    <dbReference type="NCBI Taxonomy" id="49168"/>
    <lineage>
        <taxon>Eukaryota</taxon>
        <taxon>Viridiplantae</taxon>
        <taxon>Streptophyta</taxon>
        <taxon>Embryophyta</taxon>
        <taxon>Tracheophyta</taxon>
        <taxon>Spermatophyta</taxon>
        <taxon>Magnoliopsida</taxon>
        <taxon>eudicotyledons</taxon>
        <taxon>Gunneridae</taxon>
        <taxon>Pentapetalae</taxon>
        <taxon>asterids</taxon>
        <taxon>Ericales</taxon>
        <taxon>Ericaceae</taxon>
        <taxon>Ericoideae</taxon>
        <taxon>Rhodoreae</taxon>
        <taxon>Rhododendron</taxon>
    </lineage>
</organism>
<proteinExistence type="predicted"/>
<accession>A0ACC0PTW6</accession>
<sequence length="78" mass="8738">MSALSLSLSLSLCARACLRACVNPCSHVVGRLVQAKNPRRSSYMKMWPKTSRNWYTFYISSMFLMDSPSTCKPPSISS</sequence>
<protein>
    <submittedName>
        <fullName evidence="1">Uncharacterized protein</fullName>
    </submittedName>
</protein>
<dbReference type="EMBL" id="CM046389">
    <property type="protein sequence ID" value="KAI8568442.1"/>
    <property type="molecule type" value="Genomic_DNA"/>
</dbReference>
<comment type="caution">
    <text evidence="1">The sequence shown here is derived from an EMBL/GenBank/DDBJ whole genome shotgun (WGS) entry which is preliminary data.</text>
</comment>
<dbReference type="Proteomes" id="UP001062846">
    <property type="component" value="Chromosome 2"/>
</dbReference>
<keyword evidence="2" id="KW-1185">Reference proteome</keyword>
<name>A0ACC0PTW6_RHOML</name>
<evidence type="ECO:0000313" key="2">
    <source>
        <dbReference type="Proteomes" id="UP001062846"/>
    </source>
</evidence>
<reference evidence="1" key="1">
    <citation type="submission" date="2022-02" db="EMBL/GenBank/DDBJ databases">
        <title>Plant Genome Project.</title>
        <authorList>
            <person name="Zhang R.-G."/>
        </authorList>
    </citation>
    <scope>NUCLEOTIDE SEQUENCE</scope>
    <source>
        <strain evidence="1">AT1</strain>
    </source>
</reference>
<gene>
    <name evidence="1" type="ORF">RHMOL_Rhmol02G0199600</name>
</gene>
<evidence type="ECO:0000313" key="1">
    <source>
        <dbReference type="EMBL" id="KAI8568442.1"/>
    </source>
</evidence>